<dbReference type="PRINTS" id="PR00865">
    <property type="entry name" value="HPVCAPSIDL1"/>
</dbReference>
<keyword evidence="8" id="KW-1145">T=7 icosahedral capsid protein</keyword>
<name>A0A385PKH8_9PAPI</name>
<dbReference type="InterPro" id="IPR036973">
    <property type="entry name" value="Capsid_L1_sf_Papillomavir"/>
</dbReference>
<evidence type="ECO:0000256" key="4">
    <source>
        <dbReference type="ARBA" id="ARBA00022804"/>
    </source>
</evidence>
<comment type="subunit">
    <text evidence="8">Self-assembles into homopentamers. The capsid has an icosahedral symmetry and consists of 72 capsomers, with each capsomer being a pentamer of L1. Interacts with the minor capsid protein L2; this interaction is necessary for viral genome encapsidation.</text>
</comment>
<dbReference type="EMBL" id="MH777176">
    <property type="protein sequence ID" value="AYA93523.1"/>
    <property type="molecule type" value="Genomic_DNA"/>
</dbReference>
<evidence type="ECO:0000313" key="9">
    <source>
        <dbReference type="EMBL" id="AYA93523.1"/>
    </source>
</evidence>
<dbReference type="Pfam" id="PF00500">
    <property type="entry name" value="Late_protein_L1"/>
    <property type="match status" value="1"/>
</dbReference>
<keyword evidence="3 8" id="KW-0945">Host-virus interaction</keyword>
<evidence type="ECO:0000256" key="2">
    <source>
        <dbReference type="ARBA" id="ARBA00022561"/>
    </source>
</evidence>
<dbReference type="GO" id="GO:0019062">
    <property type="term" value="P:virion attachment to host cell"/>
    <property type="evidence" value="ECO:0007669"/>
    <property type="project" value="UniProtKB-UniRule"/>
</dbReference>
<dbReference type="InterPro" id="IPR002210">
    <property type="entry name" value="Capsid_L1_Papillomavir"/>
</dbReference>
<keyword evidence="5 8" id="KW-0946">Virion</keyword>
<evidence type="ECO:0000256" key="8">
    <source>
        <dbReference type="RuleBase" id="RU361248"/>
    </source>
</evidence>
<accession>A0A385PKH8</accession>
<gene>
    <name evidence="8" type="primary">L1</name>
</gene>
<comment type="similarity">
    <text evidence="8">Belongs to the papillomaviridae L1 protein family.</text>
</comment>
<comment type="function">
    <text evidence="8">Forms an icosahedral capsid with a T=7 symmetry and a 50 nm diameter. The capsid is composed of 72 pentamers linked to each other by disulfide bonds and associated with L2 proteins. Binds to heparan sulfate proteoglycans on cell surface of basal layer keratinocytes to provide initial virion attachment. This binding mediates a conformational change in the virus capsid that facilitates efficient infection. The virion enters the host cell via endocytosis. During virus trafficking, L1 protein dissociates from the viral DNA and the genomic DNA is released to the host nucleus. The virion assembly takes place within the cell nucleus. Encapsulates the genomic DNA together with protein L2.</text>
</comment>
<dbReference type="Gene3D" id="2.60.175.20">
    <property type="entry name" value="Major capsid L1 (late) superfamily, Papillomavirus"/>
    <property type="match status" value="2"/>
</dbReference>
<evidence type="ECO:0000256" key="3">
    <source>
        <dbReference type="ARBA" id="ARBA00022581"/>
    </source>
</evidence>
<reference evidence="9" key="1">
    <citation type="journal article" date="2018" name="Nat. Med.">
        <title>Expanded skin virome in DOCK8-deficient patients.</title>
        <authorList>
            <consortium name="NISC Comparative Sequencing Program"/>
            <person name="Tirosh O."/>
            <person name="Conlan S."/>
            <person name="Deming C."/>
            <person name="Lee-Lin S.Q."/>
            <person name="Huang X."/>
            <person name="Su H.C."/>
            <person name="Freeman A.F."/>
            <person name="Segre J.A."/>
            <person name="Kong H.H."/>
        </authorList>
    </citation>
    <scope>NUCLEOTIDE SEQUENCE</scope>
    <source>
        <strain evidence="9">HPV-mSK_028</strain>
    </source>
</reference>
<protein>
    <recommendedName>
        <fullName evidence="8">Major capsid protein L1</fullName>
    </recommendedName>
</protein>
<sequence>MSWTQSGKLYLPPQKPLAKIYNTDEYVKGTGYYFHGGTERLLAVGHPYFDVVNPVKEDEVLVPKVSANQYRVFRVRFPDPNKFAIADTCLYNPEKERLVWRVVGFQFDRGGPLAIGATGHPYFNKYIDSENPTNYPPNQEDNKDFRMDMSFDPKQVQMCIIGCAPATGQYWEVTDFCKGHVPQNGECPPIELMHTVIQDGDMCEIGFGNANFETFNQDRASVPLDLTNETSLWPDFVKMSKDKYGDQMFFCNKREQLYARHYLTKAGIDGDTLPLSSYWNPQDQADQKHLGPYSYYTTPSGSLVSSDTNIFNRPYWLYKALGANNGVLWGNDCFVTIVDNTRNINFNLSIYTKDAKPPSQNTYKYTSKDFRNYLRHPEEYEMEFIVELCKISLTADIIAHINVMNPRILDEWELAYVPPPPEGIHDTYRYLLSMATKCPDDDSPKEKKDPWEAYTFWNVDLSEKLTAELSQTALGKRFLYQLGLLDNRKIKQCPETLACKRCPEPCTRSTKRRKRS</sequence>
<organism evidence="9">
    <name type="scientific">Human papillomavirus</name>
    <dbReference type="NCBI Taxonomy" id="10566"/>
    <lineage>
        <taxon>Viruses</taxon>
        <taxon>Monodnaviria</taxon>
        <taxon>Shotokuvirae</taxon>
        <taxon>Cossaviricota</taxon>
        <taxon>Papovaviricetes</taxon>
        <taxon>Zurhausenvirales</taxon>
        <taxon>Papillomaviridae</taxon>
    </lineage>
</organism>
<evidence type="ECO:0000256" key="5">
    <source>
        <dbReference type="ARBA" id="ARBA00022844"/>
    </source>
</evidence>
<keyword evidence="2 8" id="KW-0167">Capsid protein</keyword>
<keyword evidence="7 8" id="KW-1160">Virus entry into host cell</keyword>
<evidence type="ECO:0000256" key="6">
    <source>
        <dbReference type="ARBA" id="ARBA00022921"/>
    </source>
</evidence>
<keyword evidence="4 8" id="KW-1161">Viral attachment to host cell</keyword>
<dbReference type="GO" id="GO:0046718">
    <property type="term" value="P:symbiont entry into host cell"/>
    <property type="evidence" value="ECO:0007669"/>
    <property type="project" value="UniProtKB-UniRule"/>
</dbReference>
<evidence type="ECO:0000256" key="1">
    <source>
        <dbReference type="ARBA" id="ARBA00004328"/>
    </source>
</evidence>
<comment type="subcellular location">
    <subcellularLocation>
        <location evidence="1 8">Virion</location>
    </subcellularLocation>
</comment>
<keyword evidence="6 8" id="KW-0426">Late protein</keyword>
<proteinExistence type="inferred from homology"/>
<dbReference type="SUPFAM" id="SSF88648">
    <property type="entry name" value="Group I dsDNA viruses"/>
    <property type="match status" value="1"/>
</dbReference>
<evidence type="ECO:0000256" key="7">
    <source>
        <dbReference type="ARBA" id="ARBA00023296"/>
    </source>
</evidence>
<dbReference type="GO" id="GO:0039620">
    <property type="term" value="C:T=7 icosahedral viral capsid"/>
    <property type="evidence" value="ECO:0007669"/>
    <property type="project" value="UniProtKB-KW"/>
</dbReference>
<dbReference type="InterPro" id="IPR011222">
    <property type="entry name" value="dsDNA_vir_gr_I_capsid"/>
</dbReference>
<dbReference type="GO" id="GO:0005198">
    <property type="term" value="F:structural molecule activity"/>
    <property type="evidence" value="ECO:0007669"/>
    <property type="project" value="InterPro"/>
</dbReference>